<gene>
    <name evidence="5" type="ORF">bsdtb5_01950</name>
</gene>
<dbReference type="InterPro" id="IPR036390">
    <property type="entry name" value="WH_DNA-bd_sf"/>
</dbReference>
<keyword evidence="3" id="KW-0804">Transcription</keyword>
<dbReference type="RefSeq" id="WP_271714204.1">
    <property type="nucleotide sequence ID" value="NZ_AP024169.1"/>
</dbReference>
<dbReference type="InterPro" id="IPR002577">
    <property type="entry name" value="HTH_HxlR"/>
</dbReference>
<keyword evidence="1" id="KW-0805">Transcription regulation</keyword>
<sequence length="119" mass="13855">MALAQELEVYLNILKQTSNHDDCPIKCTLEVIGGKWKLRILAELLKNEVCRFNGLKREISGITNTMLSNSLHELEHDNLVKRIQYNEMPVRVEYSLTEAGKSLLPLFYEIAVWWNKYNC</sequence>
<evidence type="ECO:0000259" key="4">
    <source>
        <dbReference type="PROSITE" id="PS51118"/>
    </source>
</evidence>
<name>A0A7R7EGR5_9FIRM</name>
<accession>A0A7R7EGR5</accession>
<dbReference type="GO" id="GO:0003677">
    <property type="term" value="F:DNA binding"/>
    <property type="evidence" value="ECO:0007669"/>
    <property type="project" value="UniProtKB-KW"/>
</dbReference>
<dbReference type="KEGG" id="ahb:bsdtb5_01950"/>
<protein>
    <submittedName>
        <fullName evidence="5">HxlR family transcriptional regulator</fullName>
    </submittedName>
</protein>
<dbReference type="Pfam" id="PF01638">
    <property type="entry name" value="HxlR"/>
    <property type="match status" value="1"/>
</dbReference>
<evidence type="ECO:0000256" key="2">
    <source>
        <dbReference type="ARBA" id="ARBA00023125"/>
    </source>
</evidence>
<dbReference type="Proteomes" id="UP000595897">
    <property type="component" value="Chromosome"/>
</dbReference>
<evidence type="ECO:0000313" key="5">
    <source>
        <dbReference type="EMBL" id="BCN28900.1"/>
    </source>
</evidence>
<dbReference type="PROSITE" id="PS51118">
    <property type="entry name" value="HTH_HXLR"/>
    <property type="match status" value="1"/>
</dbReference>
<dbReference type="Gene3D" id="1.10.10.10">
    <property type="entry name" value="Winged helix-like DNA-binding domain superfamily/Winged helix DNA-binding domain"/>
    <property type="match status" value="1"/>
</dbReference>
<evidence type="ECO:0000256" key="1">
    <source>
        <dbReference type="ARBA" id="ARBA00023015"/>
    </source>
</evidence>
<reference evidence="5 6" key="1">
    <citation type="submission" date="2020-11" db="EMBL/GenBank/DDBJ databases">
        <title>Draft genome sequencing of a Lachnospiraceae strain isolated from anoxic soil subjected to BSD treatment.</title>
        <authorList>
            <person name="Uek A."/>
            <person name="Tonouchi A."/>
        </authorList>
    </citation>
    <scope>NUCLEOTIDE SEQUENCE [LARGE SCALE GENOMIC DNA]</scope>
    <source>
        <strain evidence="5 6">TB5</strain>
    </source>
</reference>
<dbReference type="PANTHER" id="PTHR33204:SF29">
    <property type="entry name" value="TRANSCRIPTIONAL REGULATOR"/>
    <property type="match status" value="1"/>
</dbReference>
<evidence type="ECO:0000313" key="6">
    <source>
        <dbReference type="Proteomes" id="UP000595897"/>
    </source>
</evidence>
<dbReference type="InterPro" id="IPR036388">
    <property type="entry name" value="WH-like_DNA-bd_sf"/>
</dbReference>
<feature type="domain" description="HTH hxlR-type" evidence="4">
    <location>
        <begin position="23"/>
        <end position="119"/>
    </location>
</feature>
<organism evidence="5 6">
    <name type="scientific">Anaeromicropila herbilytica</name>
    <dbReference type="NCBI Taxonomy" id="2785025"/>
    <lineage>
        <taxon>Bacteria</taxon>
        <taxon>Bacillati</taxon>
        <taxon>Bacillota</taxon>
        <taxon>Clostridia</taxon>
        <taxon>Lachnospirales</taxon>
        <taxon>Lachnospiraceae</taxon>
        <taxon>Anaeromicropila</taxon>
    </lineage>
</organism>
<keyword evidence="6" id="KW-1185">Reference proteome</keyword>
<dbReference type="EMBL" id="AP024169">
    <property type="protein sequence ID" value="BCN28900.1"/>
    <property type="molecule type" value="Genomic_DNA"/>
</dbReference>
<dbReference type="SUPFAM" id="SSF46785">
    <property type="entry name" value="Winged helix' DNA-binding domain"/>
    <property type="match status" value="1"/>
</dbReference>
<proteinExistence type="predicted"/>
<dbReference type="PANTHER" id="PTHR33204">
    <property type="entry name" value="TRANSCRIPTIONAL REGULATOR, MARR FAMILY"/>
    <property type="match status" value="1"/>
</dbReference>
<keyword evidence="2" id="KW-0238">DNA-binding</keyword>
<evidence type="ECO:0000256" key="3">
    <source>
        <dbReference type="ARBA" id="ARBA00023163"/>
    </source>
</evidence>
<dbReference type="AlphaFoldDB" id="A0A7R7EGR5"/>